<dbReference type="Pfam" id="PF13454">
    <property type="entry name" value="NAD_binding_9"/>
    <property type="match status" value="1"/>
</dbReference>
<evidence type="ECO:0000313" key="2">
    <source>
        <dbReference type="EMBL" id="SCM68145.1"/>
    </source>
</evidence>
<organism evidence="2 3">
    <name type="scientific">Donghicola eburneus</name>
    <dbReference type="NCBI Taxonomy" id="393278"/>
    <lineage>
        <taxon>Bacteria</taxon>
        <taxon>Pseudomonadati</taxon>
        <taxon>Pseudomonadota</taxon>
        <taxon>Alphaproteobacteria</taxon>
        <taxon>Rhodobacterales</taxon>
        <taxon>Roseobacteraceae</taxon>
        <taxon>Donghicola</taxon>
    </lineage>
</organism>
<gene>
    <name evidence="2" type="ORF">KARMA_2357</name>
</gene>
<accession>A0A1M4N2G3</accession>
<name>A0A1M4N2G3_9RHOB</name>
<dbReference type="Proteomes" id="UP000184085">
    <property type="component" value="Unassembled WGS sequence"/>
</dbReference>
<dbReference type="EMBL" id="FMJB01000053">
    <property type="protein sequence ID" value="SCM68145.1"/>
    <property type="molecule type" value="Genomic_DNA"/>
</dbReference>
<feature type="domain" description="FAD-dependent urate hydroxylase HpyO/Asp monooxygenase CreE-like FAD/NAD(P)-binding" evidence="1">
    <location>
        <begin position="11"/>
        <end position="160"/>
    </location>
</feature>
<dbReference type="PANTHER" id="PTHR40254">
    <property type="entry name" value="BLR0577 PROTEIN"/>
    <property type="match status" value="1"/>
</dbReference>
<evidence type="ECO:0000259" key="1">
    <source>
        <dbReference type="Pfam" id="PF13454"/>
    </source>
</evidence>
<sequence length="548" mass="58811">MGRDMVETRIAVVGMGPRSLGALEALAARLGNDAAPLSVDCYDPFPACGAGPNFDPEELDLCRLNIPMRDIDIRPPEFTGCSTFAEWLADTPHPDVFPARADLGRYLEARYNALRRSGRLAITHLPTIATELKQEGDLWMLRADDAWHGPYTEVLLSVGQPQVQPDEQLAEWQQHASAEGRTVAQAYPARRLAEEAAGWTGRTVAIRGLALSAFDVLRVLTTAQGGRFEEGQYIASGQEPAQIVPFSLDGLPPFPKPETEALDARFNLSAAETELFSTNIQAAAIANPEQARTLLTEALVSPVIRILTEFGAETDFSAVFAWLETEFSDPGTQETEGPVETLKTGIAMAEGAATPSVGYTVGQVWRKWQDQLRSGYNPAKTQPDTADLIVAFDEGLKRYSYGPPVSSSRELAALIEAGIVTLDHAADPDIALTEGGWTLTSDQGSVEADVMIDAVIASPDLSILRSSLLNGLVDEGKLCPISESLAAETAADAQIIAQDGTRSPGLCLLGRLALGSVVAADSLHDCFGAASHRWAQDVVERMEGKVET</sequence>
<dbReference type="PANTHER" id="PTHR40254:SF1">
    <property type="entry name" value="BLR0577 PROTEIN"/>
    <property type="match status" value="1"/>
</dbReference>
<dbReference type="RefSeq" id="WP_072706786.1">
    <property type="nucleotide sequence ID" value="NZ_FMJB01000053.1"/>
</dbReference>
<dbReference type="InterPro" id="IPR038732">
    <property type="entry name" value="HpyO/CreE_NAD-binding"/>
</dbReference>
<protein>
    <recommendedName>
        <fullName evidence="1">FAD-dependent urate hydroxylase HpyO/Asp monooxygenase CreE-like FAD/NAD(P)-binding domain-containing protein</fullName>
    </recommendedName>
</protein>
<dbReference type="InterPro" id="IPR036188">
    <property type="entry name" value="FAD/NAD-bd_sf"/>
</dbReference>
<keyword evidence="3" id="KW-1185">Reference proteome</keyword>
<reference evidence="3" key="1">
    <citation type="submission" date="2016-09" db="EMBL/GenBank/DDBJ databases">
        <authorList>
            <person name="Wibberg D."/>
        </authorList>
    </citation>
    <scope>NUCLEOTIDE SEQUENCE [LARGE SCALE GENOMIC DNA]</scope>
</reference>
<dbReference type="SUPFAM" id="SSF51905">
    <property type="entry name" value="FAD/NAD(P)-binding domain"/>
    <property type="match status" value="1"/>
</dbReference>
<dbReference type="AlphaFoldDB" id="A0A1M4N2G3"/>
<evidence type="ECO:0000313" key="3">
    <source>
        <dbReference type="Proteomes" id="UP000184085"/>
    </source>
</evidence>
<dbReference type="InterPro" id="IPR052189">
    <property type="entry name" value="L-asp_N-monooxygenase_NS-form"/>
</dbReference>
<proteinExistence type="predicted"/>